<sequence length="47" mass="4869">MRRRTVAAVAAAVAMVVLVAVALMSGIHGGAPPTGWRHPVRPGAPRR</sequence>
<dbReference type="AlphaFoldDB" id="A0AAU7MBJ6"/>
<feature type="compositionally biased region" description="Basic residues" evidence="1">
    <location>
        <begin position="38"/>
        <end position="47"/>
    </location>
</feature>
<organism evidence="2">
    <name type="scientific">Micromonospora sp. CCTCC AA 2012012</name>
    <dbReference type="NCBI Taxonomy" id="3111921"/>
    <lineage>
        <taxon>Bacteria</taxon>
        <taxon>Bacillati</taxon>
        <taxon>Actinomycetota</taxon>
        <taxon>Actinomycetes</taxon>
        <taxon>Micromonosporales</taxon>
        <taxon>Micromonosporaceae</taxon>
        <taxon>Micromonospora</taxon>
    </lineage>
</organism>
<feature type="region of interest" description="Disordered" evidence="1">
    <location>
        <begin position="28"/>
        <end position="47"/>
    </location>
</feature>
<evidence type="ECO:0000256" key="1">
    <source>
        <dbReference type="SAM" id="MobiDB-lite"/>
    </source>
</evidence>
<name>A0AAU7MBJ6_9ACTN</name>
<protein>
    <submittedName>
        <fullName evidence="2">Uncharacterized protein</fullName>
    </submittedName>
</protein>
<evidence type="ECO:0000313" key="3">
    <source>
        <dbReference type="EMBL" id="XCH75504.1"/>
    </source>
</evidence>
<dbReference type="EMBL" id="CP157762">
    <property type="protein sequence ID" value="XBP94802.1"/>
    <property type="molecule type" value="Genomic_DNA"/>
</dbReference>
<reference evidence="2" key="1">
    <citation type="submission" date="2024-01" db="EMBL/GenBank/DDBJ databases">
        <title>The genome sequence of Micromonospora mangrovi CCTCC AA 2012012.</title>
        <authorList>
            <person name="Gao J."/>
        </authorList>
    </citation>
    <scope>NUCLEOTIDE SEQUENCE</scope>
    <source>
        <strain evidence="2">CCTCC AA 2012012</strain>
    </source>
</reference>
<accession>A0AAU7MBJ6</accession>
<reference evidence="3" key="2">
    <citation type="submission" date="2024-06" db="EMBL/GenBank/DDBJ databases">
        <title>Micromonospora mangrovi CCTCC AA 2012012 genome sequences.</title>
        <authorList>
            <person name="Gao J."/>
        </authorList>
    </citation>
    <scope>NUCLEOTIDE SEQUENCE</scope>
    <source>
        <strain evidence="3">CCTCC AA 2012012</strain>
    </source>
</reference>
<gene>
    <name evidence="3" type="ORF">ABUL08_05285</name>
    <name evidence="2" type="ORF">VK199_05245</name>
</gene>
<dbReference type="RefSeq" id="WP_350935042.1">
    <property type="nucleotide sequence ID" value="NZ_CP157762.1"/>
</dbReference>
<dbReference type="EMBL" id="CP159342">
    <property type="protein sequence ID" value="XCH75504.1"/>
    <property type="molecule type" value="Genomic_DNA"/>
</dbReference>
<evidence type="ECO:0000313" key="2">
    <source>
        <dbReference type="EMBL" id="XBP94802.1"/>
    </source>
</evidence>
<proteinExistence type="predicted"/>